<evidence type="ECO:0000313" key="2">
    <source>
        <dbReference type="WBParaSite" id="TCONS_00013999.p1"/>
    </source>
</evidence>
<protein>
    <submittedName>
        <fullName evidence="2">Uncharacterized protein</fullName>
    </submittedName>
</protein>
<keyword evidence="1" id="KW-1185">Reference proteome</keyword>
<dbReference type="WBParaSite" id="TCONS_00013999.p1">
    <property type="protein sequence ID" value="TCONS_00013999.p1"/>
    <property type="gene ID" value="XLOC_009140"/>
</dbReference>
<evidence type="ECO:0000313" key="1">
    <source>
        <dbReference type="Proteomes" id="UP000035681"/>
    </source>
</evidence>
<organism evidence="1 2">
    <name type="scientific">Strongyloides stercoralis</name>
    <name type="common">Threadworm</name>
    <dbReference type="NCBI Taxonomy" id="6248"/>
    <lineage>
        <taxon>Eukaryota</taxon>
        <taxon>Metazoa</taxon>
        <taxon>Ecdysozoa</taxon>
        <taxon>Nematoda</taxon>
        <taxon>Chromadorea</taxon>
        <taxon>Rhabditida</taxon>
        <taxon>Tylenchina</taxon>
        <taxon>Panagrolaimomorpha</taxon>
        <taxon>Strongyloidoidea</taxon>
        <taxon>Strongyloididae</taxon>
        <taxon>Strongyloides</taxon>
    </lineage>
</organism>
<dbReference type="AlphaFoldDB" id="A0AAF5DK60"/>
<reference evidence="2" key="1">
    <citation type="submission" date="2024-02" db="UniProtKB">
        <authorList>
            <consortium name="WormBaseParasite"/>
        </authorList>
    </citation>
    <scope>IDENTIFICATION</scope>
</reference>
<proteinExistence type="predicted"/>
<dbReference type="Proteomes" id="UP000035681">
    <property type="component" value="Unplaced"/>
</dbReference>
<accession>A0AAF5DK60</accession>
<name>A0AAF5DK60_STRER</name>
<sequence length="329" mass="38017">ITIYNYIITLHNNQAITKIAWLFYDLRNLWQKTKLPENLEQAEINMEYTRFVVKDDVNKMMTFLSMEKFEKVIMELNLNLRGKLIKDNTAEEVEKRYVKLVTVDENQSTVLQEIKDNKIDLFKALTANSKKMKVKEKSLEIIKQVFLQLKMNQNTISALVEKIGTCSNILFKTPAFDETFFSLLRTKSEADATLAKAINSILQTATILSNFHNVSRDGNLKKMCITMIANMKHATDITTDLKRELALKIIAYRTFVGRTVSSIACSKKELCVRLYGESHINLLPKEAQEKINNVVNPARGKLLHILKGNNFYKYQADNYKRERGEKSCR</sequence>